<accession>A0A919SFH6</accession>
<dbReference type="Gene3D" id="3.30.70.80">
    <property type="entry name" value="Peptidase S8 propeptide/proteinase inhibitor I9"/>
    <property type="match status" value="1"/>
</dbReference>
<dbReference type="InterPro" id="IPR036852">
    <property type="entry name" value="Peptidase_S8/S53_dom_sf"/>
</dbReference>
<evidence type="ECO:0000256" key="5">
    <source>
        <dbReference type="PROSITE-ProRule" id="PRU01240"/>
    </source>
</evidence>
<dbReference type="GO" id="GO:0004252">
    <property type="term" value="F:serine-type endopeptidase activity"/>
    <property type="evidence" value="ECO:0007669"/>
    <property type="project" value="UniProtKB-UniRule"/>
</dbReference>
<dbReference type="PROSITE" id="PS51892">
    <property type="entry name" value="SUBTILASE"/>
    <property type="match status" value="1"/>
</dbReference>
<keyword evidence="3 5" id="KW-0378">Hydrolase</keyword>
<feature type="active site" description="Charge relay system" evidence="5">
    <location>
        <position position="187"/>
    </location>
</feature>
<comment type="caution">
    <text evidence="10">The sequence shown here is derived from an EMBL/GenBank/DDBJ whole genome shotgun (WGS) entry which is preliminary data.</text>
</comment>
<evidence type="ECO:0000256" key="7">
    <source>
        <dbReference type="SAM" id="SignalP"/>
    </source>
</evidence>
<dbReference type="SUPFAM" id="SSF54897">
    <property type="entry name" value="Protease propeptides/inhibitors"/>
    <property type="match status" value="1"/>
</dbReference>
<evidence type="ECO:0008006" key="12">
    <source>
        <dbReference type="Google" id="ProtNLM"/>
    </source>
</evidence>
<dbReference type="Pfam" id="PF00082">
    <property type="entry name" value="Peptidase_S8"/>
    <property type="match status" value="1"/>
</dbReference>
<evidence type="ECO:0000259" key="9">
    <source>
        <dbReference type="Pfam" id="PF05922"/>
    </source>
</evidence>
<keyword evidence="7" id="KW-0732">Signal</keyword>
<proteinExistence type="inferred from homology"/>
<dbReference type="Pfam" id="PF05922">
    <property type="entry name" value="Inhibitor_I9"/>
    <property type="match status" value="1"/>
</dbReference>
<dbReference type="PANTHER" id="PTHR43806">
    <property type="entry name" value="PEPTIDASE S8"/>
    <property type="match status" value="1"/>
</dbReference>
<comment type="similarity">
    <text evidence="1 5 6">Belongs to the peptidase S8 family.</text>
</comment>
<dbReference type="PROSITE" id="PS00137">
    <property type="entry name" value="SUBTILASE_HIS"/>
    <property type="match status" value="1"/>
</dbReference>
<keyword evidence="2 5" id="KW-0645">Protease</keyword>
<sequence>MKVFGRWVVPLAAVAVAAPMAFGGPAAAAPPQGPVAVPPGAEVVQGSYIVSLKTTTSLSSSGLAAQYGGTVRHTYRKALNGFSVTATAAEARRLAADPRVARVEADTLVWPVGTRPYPLWNLDRVDQRTAVLDDEYTYPTTAGAGVTAYILDSGIRTTHREFGGRATVGFDAYNDGWNGQDCNTDGHGTHVAGTVGGATYGIAPAVSLVSVRVLSCEGPGPMSNILAGIDWVTQNARKPAVANMSLGSTISPVLNDAVTASIASGITYVVAGGNNDRDACNYSPASAPAAITVGASNGLDERARNWGGTDPGSNYGTCVDVFAPGENIRSASNVTDSASRVLRGTSMASPHVAGVAALVLGENPAATPAQVTQTVVGSATVGALKLASTDTSPNRLLYTGPDLYPAPAEPFASH</sequence>
<dbReference type="InterPro" id="IPR015500">
    <property type="entry name" value="Peptidase_S8_subtilisin-rel"/>
</dbReference>
<dbReference type="AlphaFoldDB" id="A0A919SFH6"/>
<dbReference type="GO" id="GO:0006508">
    <property type="term" value="P:proteolysis"/>
    <property type="evidence" value="ECO:0007669"/>
    <property type="project" value="UniProtKB-KW"/>
</dbReference>
<dbReference type="EMBL" id="BOQP01000007">
    <property type="protein sequence ID" value="GIM69753.1"/>
    <property type="molecule type" value="Genomic_DNA"/>
</dbReference>
<keyword evidence="11" id="KW-1185">Reference proteome</keyword>
<evidence type="ECO:0000256" key="4">
    <source>
        <dbReference type="ARBA" id="ARBA00022825"/>
    </source>
</evidence>
<feature type="active site" description="Charge relay system" evidence="5">
    <location>
        <position position="346"/>
    </location>
</feature>
<dbReference type="InterPro" id="IPR050131">
    <property type="entry name" value="Peptidase_S8_subtilisin-like"/>
</dbReference>
<organism evidence="10 11">
    <name type="scientific">Winogradskya consettensis</name>
    <dbReference type="NCBI Taxonomy" id="113560"/>
    <lineage>
        <taxon>Bacteria</taxon>
        <taxon>Bacillati</taxon>
        <taxon>Actinomycetota</taxon>
        <taxon>Actinomycetes</taxon>
        <taxon>Micromonosporales</taxon>
        <taxon>Micromonosporaceae</taxon>
        <taxon>Winogradskya</taxon>
    </lineage>
</organism>
<evidence type="ECO:0000256" key="1">
    <source>
        <dbReference type="ARBA" id="ARBA00011073"/>
    </source>
</evidence>
<dbReference type="InterPro" id="IPR023827">
    <property type="entry name" value="Peptidase_S8_Asp-AS"/>
</dbReference>
<dbReference type="Gene3D" id="3.40.50.200">
    <property type="entry name" value="Peptidase S8/S53 domain"/>
    <property type="match status" value="1"/>
</dbReference>
<dbReference type="GO" id="GO:0005615">
    <property type="term" value="C:extracellular space"/>
    <property type="evidence" value="ECO:0007669"/>
    <property type="project" value="TreeGrafter"/>
</dbReference>
<dbReference type="InterPro" id="IPR000209">
    <property type="entry name" value="Peptidase_S8/S53_dom"/>
</dbReference>
<evidence type="ECO:0000256" key="6">
    <source>
        <dbReference type="RuleBase" id="RU003355"/>
    </source>
</evidence>
<evidence type="ECO:0000313" key="11">
    <source>
        <dbReference type="Proteomes" id="UP000680865"/>
    </source>
</evidence>
<feature type="domain" description="Peptidase S8/S53" evidence="8">
    <location>
        <begin position="143"/>
        <end position="380"/>
    </location>
</feature>
<feature type="active site" description="Charge relay system" evidence="5">
    <location>
        <position position="152"/>
    </location>
</feature>
<dbReference type="InterPro" id="IPR034193">
    <property type="entry name" value="PCSK9_ProteinaseK-like"/>
</dbReference>
<protein>
    <recommendedName>
        <fullName evidence="12">Serine protease</fullName>
    </recommendedName>
</protein>
<evidence type="ECO:0000313" key="10">
    <source>
        <dbReference type="EMBL" id="GIM69753.1"/>
    </source>
</evidence>
<dbReference type="InterPro" id="IPR010259">
    <property type="entry name" value="S8pro/Inhibitor_I9"/>
</dbReference>
<dbReference type="InterPro" id="IPR022398">
    <property type="entry name" value="Peptidase_S8_His-AS"/>
</dbReference>
<feature type="domain" description="Inhibitor I9" evidence="9">
    <location>
        <begin position="59"/>
        <end position="109"/>
    </location>
</feature>
<evidence type="ECO:0000259" key="8">
    <source>
        <dbReference type="Pfam" id="PF00082"/>
    </source>
</evidence>
<dbReference type="PRINTS" id="PR00723">
    <property type="entry name" value="SUBTILISIN"/>
</dbReference>
<keyword evidence="4 5" id="KW-0720">Serine protease</keyword>
<dbReference type="InterPro" id="IPR023828">
    <property type="entry name" value="Peptidase_S8_Ser-AS"/>
</dbReference>
<dbReference type="PANTHER" id="PTHR43806:SF11">
    <property type="entry name" value="CEREVISIN-RELATED"/>
    <property type="match status" value="1"/>
</dbReference>
<feature type="chain" id="PRO_5036767773" description="Serine protease" evidence="7">
    <location>
        <begin position="29"/>
        <end position="414"/>
    </location>
</feature>
<reference evidence="10" key="1">
    <citation type="submission" date="2021-03" db="EMBL/GenBank/DDBJ databases">
        <title>Whole genome shotgun sequence of Actinoplanes consettensis NBRC 14913.</title>
        <authorList>
            <person name="Komaki H."/>
            <person name="Tamura T."/>
        </authorList>
    </citation>
    <scope>NUCLEOTIDE SEQUENCE</scope>
    <source>
        <strain evidence="10">NBRC 14913</strain>
    </source>
</reference>
<evidence type="ECO:0000256" key="2">
    <source>
        <dbReference type="ARBA" id="ARBA00022670"/>
    </source>
</evidence>
<dbReference type="RefSeq" id="WP_212996615.1">
    <property type="nucleotide sequence ID" value="NZ_BAAATW010000005.1"/>
</dbReference>
<dbReference type="CDD" id="cd04077">
    <property type="entry name" value="Peptidases_S8_PCSK9_ProteinaseK_like"/>
    <property type="match status" value="1"/>
</dbReference>
<gene>
    <name evidence="10" type="ORF">Aco04nite_16850</name>
</gene>
<dbReference type="FunFam" id="3.40.50.200:FF:000014">
    <property type="entry name" value="Proteinase K"/>
    <property type="match status" value="1"/>
</dbReference>
<dbReference type="InterPro" id="IPR037045">
    <property type="entry name" value="S8pro/Inhibitor_I9_sf"/>
</dbReference>
<feature type="signal peptide" evidence="7">
    <location>
        <begin position="1"/>
        <end position="28"/>
    </location>
</feature>
<dbReference type="PROSITE" id="PS00138">
    <property type="entry name" value="SUBTILASE_SER"/>
    <property type="match status" value="1"/>
</dbReference>
<dbReference type="Proteomes" id="UP000680865">
    <property type="component" value="Unassembled WGS sequence"/>
</dbReference>
<name>A0A919SFH6_9ACTN</name>
<dbReference type="SUPFAM" id="SSF52743">
    <property type="entry name" value="Subtilisin-like"/>
    <property type="match status" value="1"/>
</dbReference>
<dbReference type="PROSITE" id="PS00136">
    <property type="entry name" value="SUBTILASE_ASP"/>
    <property type="match status" value="1"/>
</dbReference>
<evidence type="ECO:0000256" key="3">
    <source>
        <dbReference type="ARBA" id="ARBA00022801"/>
    </source>
</evidence>